<keyword evidence="5" id="KW-0732">Signal</keyword>
<keyword evidence="4 8" id="KW-0812">Transmembrane</keyword>
<name>A0A7M4D3G4_9BACT</name>
<organism evidence="10 13">
    <name type="scientific">Labilibaculum euxinus</name>
    <dbReference type="NCBI Taxonomy" id="2686357"/>
    <lineage>
        <taxon>Bacteria</taxon>
        <taxon>Pseudomonadati</taxon>
        <taxon>Bacteroidota</taxon>
        <taxon>Bacteroidia</taxon>
        <taxon>Marinilabiliales</taxon>
        <taxon>Marinifilaceae</taxon>
        <taxon>Labilibaculum</taxon>
    </lineage>
</organism>
<comment type="caution">
    <text evidence="10">The sequence shown here is derived from an EMBL/GenBank/DDBJ whole genome shotgun (WGS) entry which is preliminary data.</text>
</comment>
<evidence type="ECO:0000259" key="9">
    <source>
        <dbReference type="Pfam" id="PF07715"/>
    </source>
</evidence>
<proteinExistence type="inferred from homology"/>
<keyword evidence="2 8" id="KW-0813">Transport</keyword>
<evidence type="ECO:0000313" key="13">
    <source>
        <dbReference type="Proteomes" id="UP000462449"/>
    </source>
</evidence>
<evidence type="ECO:0000256" key="8">
    <source>
        <dbReference type="PROSITE-ProRule" id="PRU01360"/>
    </source>
</evidence>
<dbReference type="Gene3D" id="2.170.130.10">
    <property type="entry name" value="TonB-dependent receptor, plug domain"/>
    <property type="match status" value="1"/>
</dbReference>
<dbReference type="RefSeq" id="WP_156195013.1">
    <property type="nucleotide sequence ID" value="NZ_QTZN02000008.1"/>
</dbReference>
<keyword evidence="10" id="KW-0675">Receptor</keyword>
<dbReference type="Gene3D" id="2.60.40.1120">
    <property type="entry name" value="Carboxypeptidase-like, regulatory domain"/>
    <property type="match status" value="1"/>
</dbReference>
<dbReference type="PANTHER" id="PTHR30069:SF29">
    <property type="entry name" value="HEMOGLOBIN AND HEMOGLOBIN-HAPTOGLOBIN-BINDING PROTEIN 1-RELATED"/>
    <property type="match status" value="1"/>
</dbReference>
<dbReference type="Proteomes" id="UP000285951">
    <property type="component" value="Unassembled WGS sequence"/>
</dbReference>
<evidence type="ECO:0000256" key="5">
    <source>
        <dbReference type="ARBA" id="ARBA00022729"/>
    </source>
</evidence>
<dbReference type="InterPro" id="IPR012910">
    <property type="entry name" value="Plug_dom"/>
</dbReference>
<feature type="domain" description="TonB-dependent receptor plug" evidence="9">
    <location>
        <begin position="226"/>
        <end position="302"/>
    </location>
</feature>
<dbReference type="GO" id="GO:0015344">
    <property type="term" value="F:siderophore uptake transmembrane transporter activity"/>
    <property type="evidence" value="ECO:0007669"/>
    <property type="project" value="TreeGrafter"/>
</dbReference>
<protein>
    <submittedName>
        <fullName evidence="10">TonB-dependent receptor plug domain-containing protein</fullName>
    </submittedName>
</protein>
<sequence>MKHIILTLSCIIMLLGSTNLLSQNRINNIIKTEKNSYTLNELMNLIKTQSGYNYTYPTDSDLSQKTINLGKKEYALDLLLDKISLQLQLKYRIIEKQISFKTIQKKTVTISGYIRDKKTGEDLIGAACYIKELASGTVSNVYGFYSLSIPSGKYTVSYSFLGNKTEESIIEIEEDKVLTVELDNESQQINEVVITGEGAAKNIKRNEMSVVKLPVSTVKKLPALMGEVDLIKAIQMLPGVKPAAEGGTGFSVRGGNPDQNLILLDEAPVYNASHLLGFFSIFNNDAISDLKLYKGDIPANIGGRLSSFLDIRMKNGNSKKFSGSGGIGTISSRLTLEGPIGKNDKTSFILSGRRSYLDLFLRLSSNEDVNDNIIYFYDLNAKINHRINSKNRIFISTYFGKDKFKNNDSQLSFGNQTLTLRWNHLFSNKLFSNTSLLWSKYNYELSNSSGANAFKWDSKLEDLSVKQDFNYFLNSNNTIKFGGIFTYHKFEPGYAHGIGEESFISEYKVNNSNALEEALFVSNEQKIGERLTLKYGIRFSMFNNIGKGTVYDFNNNYEVTDSTIYKSGNIYNTYTNWEPRLGAKYSLNEVSSVKMSYSRTSQYMQLAQNSSGGMPLDVWFPSSPNVKPQKSDQYAIGYFRNFKDNAIETSVELYYKKMKNTVDFKDFANLLLNKELEGELRFGSSEAYGIEFMAQLNLNRLDGWFGYTYASTKRTVAGINKGNTYRSPYDVPHDIKAALSYQLTKRTSISANFTYSTGKPITFPTGRAEYQGAFIKIYSDRNSYRLPDYHRMDLALTVKNKKKPNRKWEGEWNFSLYNAYGRKNPWVVNFVQDENDPKKIYAEKTYLFTFVPSVTYNFKF</sequence>
<dbReference type="InterPro" id="IPR039426">
    <property type="entry name" value="TonB-dep_rcpt-like"/>
</dbReference>
<reference evidence="11 12" key="1">
    <citation type="submission" date="2019-11" db="EMBL/GenBank/DDBJ databases">
        <title>Draft genome sequence of Labilibaculum sp. strain SYP isolated from Black Sea.</title>
        <authorList>
            <person name="Yadav S."/>
            <person name="Villanueva L."/>
        </authorList>
    </citation>
    <scope>NUCLEOTIDE SEQUENCE [LARGE SCALE GENOMIC DNA]</scope>
    <source>
        <strain evidence="11 12">44</strain>
    </source>
</reference>
<dbReference type="InterPro" id="IPR008969">
    <property type="entry name" value="CarboxyPept-like_regulatory"/>
</dbReference>
<dbReference type="EMBL" id="QTZN02000008">
    <property type="protein sequence ID" value="MVB06398.1"/>
    <property type="molecule type" value="Genomic_DNA"/>
</dbReference>
<keyword evidence="7 8" id="KW-0998">Cell outer membrane</keyword>
<dbReference type="OrthoDB" id="9803050at2"/>
<evidence type="ECO:0000256" key="4">
    <source>
        <dbReference type="ARBA" id="ARBA00022692"/>
    </source>
</evidence>
<evidence type="ECO:0000256" key="6">
    <source>
        <dbReference type="ARBA" id="ARBA00023136"/>
    </source>
</evidence>
<keyword evidence="3 8" id="KW-1134">Transmembrane beta strand</keyword>
<accession>A0A7M4D3G4</accession>
<reference evidence="10 13" key="2">
    <citation type="submission" date="2019-12" db="EMBL/GenBank/DDBJ databases">
        <title>Draft genome sequence of Labilibaculum sp. strain 44 isolated from deep waters of Black Sea.</title>
        <authorList>
            <person name="Yadav S."/>
            <person name="Villanueva L."/>
        </authorList>
    </citation>
    <scope>NUCLEOTIDE SEQUENCE [LARGE SCALE GENOMIC DNA]</scope>
    <source>
        <strain evidence="10 13">44</strain>
    </source>
</reference>
<keyword evidence="12" id="KW-1185">Reference proteome</keyword>
<dbReference type="Pfam" id="PF13715">
    <property type="entry name" value="CarbopepD_reg_2"/>
    <property type="match status" value="1"/>
</dbReference>
<evidence type="ECO:0000256" key="3">
    <source>
        <dbReference type="ARBA" id="ARBA00022452"/>
    </source>
</evidence>
<evidence type="ECO:0000256" key="2">
    <source>
        <dbReference type="ARBA" id="ARBA00022448"/>
    </source>
</evidence>
<dbReference type="EMBL" id="WOTW01000008">
    <property type="protein sequence ID" value="MUP37193.1"/>
    <property type="molecule type" value="Genomic_DNA"/>
</dbReference>
<dbReference type="InterPro" id="IPR036942">
    <property type="entry name" value="Beta-barrel_TonB_sf"/>
</dbReference>
<dbReference type="Pfam" id="PF07715">
    <property type="entry name" value="Plug"/>
    <property type="match status" value="1"/>
</dbReference>
<dbReference type="GO" id="GO:0044718">
    <property type="term" value="P:siderophore transmembrane transport"/>
    <property type="evidence" value="ECO:0007669"/>
    <property type="project" value="TreeGrafter"/>
</dbReference>
<dbReference type="SUPFAM" id="SSF49464">
    <property type="entry name" value="Carboxypeptidase regulatory domain-like"/>
    <property type="match status" value="1"/>
</dbReference>
<dbReference type="Gene3D" id="2.40.170.20">
    <property type="entry name" value="TonB-dependent receptor, beta-barrel domain"/>
    <property type="match status" value="1"/>
</dbReference>
<keyword evidence="6 8" id="KW-0472">Membrane</keyword>
<dbReference type="GO" id="GO:0009279">
    <property type="term" value="C:cell outer membrane"/>
    <property type="evidence" value="ECO:0007669"/>
    <property type="project" value="UniProtKB-SubCell"/>
</dbReference>
<evidence type="ECO:0000313" key="10">
    <source>
        <dbReference type="EMBL" id="MUP37193.1"/>
    </source>
</evidence>
<evidence type="ECO:0000313" key="12">
    <source>
        <dbReference type="Proteomes" id="UP000285951"/>
    </source>
</evidence>
<evidence type="ECO:0000313" key="11">
    <source>
        <dbReference type="EMBL" id="MVB06398.1"/>
    </source>
</evidence>
<dbReference type="InterPro" id="IPR037066">
    <property type="entry name" value="Plug_dom_sf"/>
</dbReference>
<dbReference type="Proteomes" id="UP000462449">
    <property type="component" value="Unassembled WGS sequence"/>
</dbReference>
<evidence type="ECO:0000256" key="1">
    <source>
        <dbReference type="ARBA" id="ARBA00004571"/>
    </source>
</evidence>
<dbReference type="SUPFAM" id="SSF56935">
    <property type="entry name" value="Porins"/>
    <property type="match status" value="1"/>
</dbReference>
<evidence type="ECO:0000256" key="7">
    <source>
        <dbReference type="ARBA" id="ARBA00023237"/>
    </source>
</evidence>
<comment type="similarity">
    <text evidence="8">Belongs to the TonB-dependent receptor family.</text>
</comment>
<gene>
    <name evidence="11" type="ORF">DWB62_005150</name>
    <name evidence="10" type="ORF">GNY23_05150</name>
</gene>
<dbReference type="PROSITE" id="PS52016">
    <property type="entry name" value="TONB_DEPENDENT_REC_3"/>
    <property type="match status" value="1"/>
</dbReference>
<comment type="subcellular location">
    <subcellularLocation>
        <location evidence="1 8">Cell outer membrane</location>
        <topology evidence="1 8">Multi-pass membrane protein</topology>
    </subcellularLocation>
</comment>
<dbReference type="AlphaFoldDB" id="A0A7M4D3G4"/>
<dbReference type="PANTHER" id="PTHR30069">
    <property type="entry name" value="TONB-DEPENDENT OUTER MEMBRANE RECEPTOR"/>
    <property type="match status" value="1"/>
</dbReference>